<dbReference type="PANTHER" id="PTHR30193:SF37">
    <property type="entry name" value="INNER MEMBRANE ABC TRANSPORTER PERMEASE PROTEIN YCJO"/>
    <property type="match status" value="1"/>
</dbReference>
<evidence type="ECO:0000256" key="6">
    <source>
        <dbReference type="ARBA" id="ARBA00023136"/>
    </source>
</evidence>
<feature type="transmembrane region" description="Helical" evidence="7">
    <location>
        <begin position="262"/>
        <end position="282"/>
    </location>
</feature>
<gene>
    <name evidence="9" type="ORF">SAMN05216184_101267</name>
</gene>
<dbReference type="InterPro" id="IPR051393">
    <property type="entry name" value="ABC_transporter_permease"/>
</dbReference>
<dbReference type="Proteomes" id="UP000250222">
    <property type="component" value="Unassembled WGS sequence"/>
</dbReference>
<name>A0A2Y9C2S7_9MICO</name>
<evidence type="ECO:0000313" key="10">
    <source>
        <dbReference type="Proteomes" id="UP000250222"/>
    </source>
</evidence>
<feature type="transmembrane region" description="Helical" evidence="7">
    <location>
        <begin position="71"/>
        <end position="97"/>
    </location>
</feature>
<accession>A0A2Y9C2S7</accession>
<keyword evidence="3" id="KW-1003">Cell membrane</keyword>
<evidence type="ECO:0000256" key="4">
    <source>
        <dbReference type="ARBA" id="ARBA00022692"/>
    </source>
</evidence>
<feature type="transmembrane region" description="Helical" evidence="7">
    <location>
        <begin position="15"/>
        <end position="42"/>
    </location>
</feature>
<keyword evidence="4 7" id="KW-0812">Transmembrane</keyword>
<feature type="transmembrane region" description="Helical" evidence="7">
    <location>
        <begin position="157"/>
        <end position="181"/>
    </location>
</feature>
<organism evidence="9 10">
    <name type="scientific">Georgenia satyanarayanai</name>
    <dbReference type="NCBI Taxonomy" id="860221"/>
    <lineage>
        <taxon>Bacteria</taxon>
        <taxon>Bacillati</taxon>
        <taxon>Actinomycetota</taxon>
        <taxon>Actinomycetes</taxon>
        <taxon>Micrococcales</taxon>
        <taxon>Bogoriellaceae</taxon>
        <taxon>Georgenia</taxon>
    </lineage>
</organism>
<dbReference type="RefSeq" id="WP_258369131.1">
    <property type="nucleotide sequence ID" value="NZ_QKLZ01000001.1"/>
</dbReference>
<dbReference type="Pfam" id="PF00528">
    <property type="entry name" value="BPD_transp_1"/>
    <property type="match status" value="1"/>
</dbReference>
<feature type="domain" description="ABC transmembrane type-1" evidence="8">
    <location>
        <begin position="72"/>
        <end position="283"/>
    </location>
</feature>
<evidence type="ECO:0000256" key="7">
    <source>
        <dbReference type="RuleBase" id="RU363032"/>
    </source>
</evidence>
<dbReference type="PANTHER" id="PTHR30193">
    <property type="entry name" value="ABC TRANSPORTER PERMEASE PROTEIN"/>
    <property type="match status" value="1"/>
</dbReference>
<dbReference type="InterPro" id="IPR035906">
    <property type="entry name" value="MetI-like_sf"/>
</dbReference>
<keyword evidence="2 7" id="KW-0813">Transport</keyword>
<dbReference type="InterPro" id="IPR000515">
    <property type="entry name" value="MetI-like"/>
</dbReference>
<evidence type="ECO:0000256" key="1">
    <source>
        <dbReference type="ARBA" id="ARBA00004651"/>
    </source>
</evidence>
<comment type="similarity">
    <text evidence="7">Belongs to the binding-protein-dependent transport system permease family.</text>
</comment>
<evidence type="ECO:0000256" key="2">
    <source>
        <dbReference type="ARBA" id="ARBA00022448"/>
    </source>
</evidence>
<feature type="transmembrane region" description="Helical" evidence="7">
    <location>
        <begin position="202"/>
        <end position="223"/>
    </location>
</feature>
<keyword evidence="6 7" id="KW-0472">Membrane</keyword>
<evidence type="ECO:0000256" key="5">
    <source>
        <dbReference type="ARBA" id="ARBA00022989"/>
    </source>
</evidence>
<keyword evidence="10" id="KW-1185">Reference proteome</keyword>
<sequence>MSRGPGTERKVDRAYYWMVLPAFVLFFVLHTIPVLQGIFYSFTDSPGYGTWSFVGLSNYAALFQDPRVVDAYLFTFRFALVTTILVNVIGLAIALGLNARIKLKNTLRGVFFIPYVLALLVIGYVFSYLFNFSLPSIGQALGIEALSTSLLSDPERAWIGIVVMTVWQGAAFTIIIFLAGLQTVPEQLYEAAALDGATRWRQFWSITLPMIWGFFTINVVLALKNFLQVFDQIIAMTGGGPGTSTVSIGVLIYRGGFEGGEFGYQTANAVIFMIVIVAFAFFQLRILRREEVSA</sequence>
<evidence type="ECO:0000259" key="8">
    <source>
        <dbReference type="PROSITE" id="PS50928"/>
    </source>
</evidence>
<dbReference type="AlphaFoldDB" id="A0A2Y9C2S7"/>
<dbReference type="CDD" id="cd06261">
    <property type="entry name" value="TM_PBP2"/>
    <property type="match status" value="1"/>
</dbReference>
<comment type="subcellular location">
    <subcellularLocation>
        <location evidence="1 7">Cell membrane</location>
        <topology evidence="1 7">Multi-pass membrane protein</topology>
    </subcellularLocation>
</comment>
<evidence type="ECO:0000313" key="9">
    <source>
        <dbReference type="EMBL" id="SSA36603.1"/>
    </source>
</evidence>
<dbReference type="GO" id="GO:0005886">
    <property type="term" value="C:plasma membrane"/>
    <property type="evidence" value="ECO:0007669"/>
    <property type="project" value="UniProtKB-SubCell"/>
</dbReference>
<evidence type="ECO:0000256" key="3">
    <source>
        <dbReference type="ARBA" id="ARBA00022475"/>
    </source>
</evidence>
<dbReference type="EMBL" id="UETB01000001">
    <property type="protein sequence ID" value="SSA36603.1"/>
    <property type="molecule type" value="Genomic_DNA"/>
</dbReference>
<dbReference type="PROSITE" id="PS50928">
    <property type="entry name" value="ABC_TM1"/>
    <property type="match status" value="1"/>
</dbReference>
<dbReference type="SUPFAM" id="SSF161098">
    <property type="entry name" value="MetI-like"/>
    <property type="match status" value="1"/>
</dbReference>
<reference evidence="9 10" key="1">
    <citation type="submission" date="2016-10" db="EMBL/GenBank/DDBJ databases">
        <authorList>
            <person name="Cai Z."/>
        </authorList>
    </citation>
    <scope>NUCLEOTIDE SEQUENCE [LARGE SCALE GENOMIC DNA]</scope>
    <source>
        <strain evidence="9 10">CGMCC 1.10826</strain>
    </source>
</reference>
<proteinExistence type="inferred from homology"/>
<dbReference type="GO" id="GO:0055085">
    <property type="term" value="P:transmembrane transport"/>
    <property type="evidence" value="ECO:0007669"/>
    <property type="project" value="InterPro"/>
</dbReference>
<protein>
    <submittedName>
        <fullName evidence="9">Carbohydrate ABC transporter membrane protein 1, CUT1 family</fullName>
    </submittedName>
</protein>
<keyword evidence="5 7" id="KW-1133">Transmembrane helix</keyword>
<feature type="transmembrane region" description="Helical" evidence="7">
    <location>
        <begin position="109"/>
        <end position="130"/>
    </location>
</feature>
<dbReference type="Gene3D" id="1.10.3720.10">
    <property type="entry name" value="MetI-like"/>
    <property type="match status" value="1"/>
</dbReference>